<dbReference type="Proteomes" id="UP000186914">
    <property type="component" value="Unassembled WGS sequence"/>
</dbReference>
<keyword evidence="1" id="KW-0175">Coiled coil</keyword>
<evidence type="ECO:0000313" key="4">
    <source>
        <dbReference type="Proteomes" id="UP000186914"/>
    </source>
</evidence>
<evidence type="ECO:0000256" key="2">
    <source>
        <dbReference type="SAM" id="MobiDB-lite"/>
    </source>
</evidence>
<protein>
    <submittedName>
        <fullName evidence="3">Uncharacterized protein</fullName>
    </submittedName>
</protein>
<dbReference type="AlphaFoldDB" id="A0A1N7DIF9"/>
<organism evidence="3 4">
    <name type="scientific">Haladaptatus litoreus</name>
    <dbReference type="NCBI Taxonomy" id="553468"/>
    <lineage>
        <taxon>Archaea</taxon>
        <taxon>Methanobacteriati</taxon>
        <taxon>Methanobacteriota</taxon>
        <taxon>Stenosarchaea group</taxon>
        <taxon>Halobacteria</taxon>
        <taxon>Halobacteriales</taxon>
        <taxon>Haladaptataceae</taxon>
        <taxon>Haladaptatus</taxon>
    </lineage>
</organism>
<sequence>MHSQSGHSDTGNSSNTNELASNGSTAPLIDDHEDIHSQCLNRYSSSQHLRNHVRIATLQAEVNLLESERETLNDQIVNLKADVENLEEEIASLESTIQANKIRHQKSIDKYESIIDEKNQAYQRLSEKSDNTTTSNTRSVSTVRSLIQSVSGWLKHTLVGK</sequence>
<accession>A0A1N7DIF9</accession>
<gene>
    <name evidence="3" type="ORF">SAMN05421858_3646</name>
</gene>
<feature type="coiled-coil region" evidence="1">
    <location>
        <begin position="55"/>
        <end position="128"/>
    </location>
</feature>
<proteinExistence type="predicted"/>
<evidence type="ECO:0000313" key="3">
    <source>
        <dbReference type="EMBL" id="SIR75570.1"/>
    </source>
</evidence>
<name>A0A1N7DIF9_9EURY</name>
<dbReference type="Gene3D" id="1.10.287.1490">
    <property type="match status" value="1"/>
</dbReference>
<feature type="compositionally biased region" description="Polar residues" evidence="2">
    <location>
        <begin position="1"/>
        <end position="25"/>
    </location>
</feature>
<evidence type="ECO:0000256" key="1">
    <source>
        <dbReference type="SAM" id="Coils"/>
    </source>
</evidence>
<dbReference type="EMBL" id="FTNO01000004">
    <property type="protein sequence ID" value="SIR75570.1"/>
    <property type="molecule type" value="Genomic_DNA"/>
</dbReference>
<reference evidence="4" key="1">
    <citation type="submission" date="2017-01" db="EMBL/GenBank/DDBJ databases">
        <authorList>
            <person name="Varghese N."/>
            <person name="Submissions S."/>
        </authorList>
    </citation>
    <scope>NUCLEOTIDE SEQUENCE [LARGE SCALE GENOMIC DNA]</scope>
    <source>
        <strain evidence="4">CGMCC 1.7737</strain>
    </source>
</reference>
<feature type="region of interest" description="Disordered" evidence="2">
    <location>
        <begin position="1"/>
        <end position="30"/>
    </location>
</feature>
<keyword evidence="4" id="KW-1185">Reference proteome</keyword>